<sequence length="37" mass="4453">MDLIKKRLTSAEITNLWIYYIQETMAIPIIKMQIKEI</sequence>
<name>U6SII2_9BACI</name>
<gene>
    <name evidence="1" type="ORF">A33I_20380</name>
</gene>
<proteinExistence type="predicted"/>
<evidence type="ECO:0000313" key="2">
    <source>
        <dbReference type="Proteomes" id="UP000017170"/>
    </source>
</evidence>
<accession>U6SII2</accession>
<keyword evidence="2" id="KW-1185">Reference proteome</keyword>
<organism evidence="1 2">
    <name type="scientific">Alkalihalophilus marmarensis DSM 21297</name>
    <dbReference type="NCBI Taxonomy" id="1188261"/>
    <lineage>
        <taxon>Bacteria</taxon>
        <taxon>Bacillati</taxon>
        <taxon>Bacillota</taxon>
        <taxon>Bacilli</taxon>
        <taxon>Bacillales</taxon>
        <taxon>Bacillaceae</taxon>
        <taxon>Alkalihalophilus</taxon>
    </lineage>
</organism>
<protein>
    <submittedName>
        <fullName evidence="1">Uncharacterized protein</fullName>
    </submittedName>
</protein>
<comment type="caution">
    <text evidence="1">The sequence shown here is derived from an EMBL/GenBank/DDBJ whole genome shotgun (WGS) entry which is preliminary data.</text>
</comment>
<dbReference type="EMBL" id="ATAE01000052">
    <property type="protein sequence ID" value="ERN51529.1"/>
    <property type="molecule type" value="Genomic_DNA"/>
</dbReference>
<dbReference type="PATRIC" id="fig|1188261.3.peg.3625"/>
<evidence type="ECO:0000313" key="1">
    <source>
        <dbReference type="EMBL" id="ERN51529.1"/>
    </source>
</evidence>
<dbReference type="Proteomes" id="UP000017170">
    <property type="component" value="Unassembled WGS sequence"/>
</dbReference>
<reference evidence="1 2" key="1">
    <citation type="journal article" date="2013" name="Genome Announc.">
        <title>Genome Sequence of the Extreme Obligate Alkaliphile Bacillus marmarensis Strain DSM 21297.</title>
        <authorList>
            <person name="Wernick D.G."/>
            <person name="Choi K.Y."/>
            <person name="Tat C.A."/>
            <person name="Lafontaine Rivera J.G."/>
            <person name="Liao J.C."/>
        </authorList>
    </citation>
    <scope>NUCLEOTIDE SEQUENCE [LARGE SCALE GENOMIC DNA]</scope>
    <source>
        <strain evidence="1 2">DSM 21297</strain>
    </source>
</reference>
<dbReference type="AlphaFoldDB" id="U6SII2"/>